<accession>A0AAD3TBA3</accession>
<dbReference type="Proteomes" id="UP001279734">
    <property type="component" value="Unassembled WGS sequence"/>
</dbReference>
<sequence>MSSGDGKSTTSCSGFLPWVKQVEANISQIKKTVLIQSKFRIEFKLSSKLFIWLLHSLFLEEFSARLSRKVKESISMSAGDANPSADDDHWLD</sequence>
<organism evidence="2 3">
    <name type="scientific">Nepenthes gracilis</name>
    <name type="common">Slender pitcher plant</name>
    <dbReference type="NCBI Taxonomy" id="150966"/>
    <lineage>
        <taxon>Eukaryota</taxon>
        <taxon>Viridiplantae</taxon>
        <taxon>Streptophyta</taxon>
        <taxon>Embryophyta</taxon>
        <taxon>Tracheophyta</taxon>
        <taxon>Spermatophyta</taxon>
        <taxon>Magnoliopsida</taxon>
        <taxon>eudicotyledons</taxon>
        <taxon>Gunneridae</taxon>
        <taxon>Pentapetalae</taxon>
        <taxon>Caryophyllales</taxon>
        <taxon>Nepenthaceae</taxon>
        <taxon>Nepenthes</taxon>
    </lineage>
</organism>
<evidence type="ECO:0000313" key="2">
    <source>
        <dbReference type="EMBL" id="GMH25551.1"/>
    </source>
</evidence>
<dbReference type="AlphaFoldDB" id="A0AAD3TBA3"/>
<protein>
    <submittedName>
        <fullName evidence="2">Uncharacterized protein</fullName>
    </submittedName>
</protein>
<reference evidence="2" key="1">
    <citation type="submission" date="2023-05" db="EMBL/GenBank/DDBJ databases">
        <title>Nepenthes gracilis genome sequencing.</title>
        <authorList>
            <person name="Fukushima K."/>
        </authorList>
    </citation>
    <scope>NUCLEOTIDE SEQUENCE</scope>
    <source>
        <strain evidence="2">SING2019-196</strain>
    </source>
</reference>
<evidence type="ECO:0000313" key="3">
    <source>
        <dbReference type="Proteomes" id="UP001279734"/>
    </source>
</evidence>
<gene>
    <name evidence="2" type="ORF">Nepgr_027394</name>
</gene>
<keyword evidence="3" id="KW-1185">Reference proteome</keyword>
<name>A0AAD3TBA3_NEPGR</name>
<evidence type="ECO:0000256" key="1">
    <source>
        <dbReference type="SAM" id="MobiDB-lite"/>
    </source>
</evidence>
<feature type="region of interest" description="Disordered" evidence="1">
    <location>
        <begin position="73"/>
        <end position="92"/>
    </location>
</feature>
<proteinExistence type="predicted"/>
<dbReference type="EMBL" id="BSYO01000029">
    <property type="protein sequence ID" value="GMH25551.1"/>
    <property type="molecule type" value="Genomic_DNA"/>
</dbReference>
<comment type="caution">
    <text evidence="2">The sequence shown here is derived from an EMBL/GenBank/DDBJ whole genome shotgun (WGS) entry which is preliminary data.</text>
</comment>